<reference evidence="1" key="1">
    <citation type="journal article" date="2020" name="Nature">
        <title>Giant virus diversity and host interactions through global metagenomics.</title>
        <authorList>
            <person name="Schulz F."/>
            <person name="Roux S."/>
            <person name="Paez-Espino D."/>
            <person name="Jungbluth S."/>
            <person name="Walsh D.A."/>
            <person name="Denef V.J."/>
            <person name="McMahon K.D."/>
            <person name="Konstantinidis K.T."/>
            <person name="Eloe-Fadrosh E.A."/>
            <person name="Kyrpides N.C."/>
            <person name="Woyke T."/>
        </authorList>
    </citation>
    <scope>NUCLEOTIDE SEQUENCE</scope>
    <source>
        <strain evidence="1">GVMAG-M-3300023179-150</strain>
    </source>
</reference>
<dbReference type="EMBL" id="MN739749">
    <property type="protein sequence ID" value="QHT24826.1"/>
    <property type="molecule type" value="Genomic_DNA"/>
</dbReference>
<evidence type="ECO:0000313" key="1">
    <source>
        <dbReference type="EMBL" id="QHT24826.1"/>
    </source>
</evidence>
<accession>A0A6C0E6M7</accession>
<proteinExistence type="predicted"/>
<sequence>MTCVSLNNWRYVLANSLRGFLHYEHSHSRIVYGSLRAQLENCSDKDKSEKVQNVLEKLRELDKSNEIYSSGKYFKPENRPLADKNNKICQELSKEVLEIAPKNVLRLSIMEAKLVKKGIISNEKSYFDKLYAALYAHDKNRRVFFK</sequence>
<organism evidence="1">
    <name type="scientific">viral metagenome</name>
    <dbReference type="NCBI Taxonomy" id="1070528"/>
    <lineage>
        <taxon>unclassified sequences</taxon>
        <taxon>metagenomes</taxon>
        <taxon>organismal metagenomes</taxon>
    </lineage>
</organism>
<dbReference type="AlphaFoldDB" id="A0A6C0E6M7"/>
<protein>
    <submittedName>
        <fullName evidence="1">Uncharacterized protein</fullName>
    </submittedName>
</protein>
<name>A0A6C0E6M7_9ZZZZ</name>